<dbReference type="PANTHER" id="PTHR36341">
    <property type="entry name" value="DUF2996 FAMILY PROTEIN"/>
    <property type="match status" value="1"/>
</dbReference>
<dbReference type="eggNOG" id="ENOG5031HP9">
    <property type="taxonomic scope" value="Bacteria"/>
</dbReference>
<name>B8HP49_CYAP4</name>
<dbReference type="InterPro" id="IPR021374">
    <property type="entry name" value="DUF2996"/>
</dbReference>
<evidence type="ECO:0000256" key="1">
    <source>
        <dbReference type="SAM" id="MobiDB-lite"/>
    </source>
</evidence>
<accession>B8HP49</accession>
<dbReference type="OrthoDB" id="465001at2"/>
<organism evidence="2">
    <name type="scientific">Cyanothece sp. (strain PCC 7425 / ATCC 29141)</name>
    <dbReference type="NCBI Taxonomy" id="395961"/>
    <lineage>
        <taxon>Bacteria</taxon>
        <taxon>Bacillati</taxon>
        <taxon>Cyanobacteriota</taxon>
        <taxon>Cyanophyceae</taxon>
        <taxon>Gomontiellales</taxon>
        <taxon>Cyanothecaceae</taxon>
        <taxon>Cyanothece</taxon>
    </lineage>
</organism>
<dbReference type="PANTHER" id="PTHR36341:SF3">
    <property type="entry name" value="DUF2996 FAMILY PROTEIN"/>
    <property type="match status" value="1"/>
</dbReference>
<dbReference type="STRING" id="395961.Cyan7425_5012"/>
<protein>
    <recommendedName>
        <fullName evidence="3">DUF2996 domain-containing protein</fullName>
    </recommendedName>
</protein>
<dbReference type="Pfam" id="PF11210">
    <property type="entry name" value="DUF2996"/>
    <property type="match status" value="1"/>
</dbReference>
<feature type="region of interest" description="Disordered" evidence="1">
    <location>
        <begin position="1"/>
        <end position="26"/>
    </location>
</feature>
<gene>
    <name evidence="2" type="ordered locus">Cyan7425_5012</name>
</gene>
<dbReference type="HOGENOM" id="CLU_093094_1_1_3"/>
<feature type="compositionally biased region" description="Basic and acidic residues" evidence="1">
    <location>
        <begin position="13"/>
        <end position="26"/>
    </location>
</feature>
<dbReference type="KEGG" id="cyn:Cyan7425_5012"/>
<evidence type="ECO:0000313" key="2">
    <source>
        <dbReference type="EMBL" id="ACL47309.1"/>
    </source>
</evidence>
<reference evidence="2" key="1">
    <citation type="submission" date="2009-01" db="EMBL/GenBank/DDBJ databases">
        <title>Complete sequence of chromosome Cyanothece sp. PCC 7425.</title>
        <authorList>
            <consortium name="US DOE Joint Genome Institute"/>
            <person name="Lucas S."/>
            <person name="Copeland A."/>
            <person name="Lapidus A."/>
            <person name="Glavina del Rio T."/>
            <person name="Dalin E."/>
            <person name="Tice H."/>
            <person name="Bruce D."/>
            <person name="Goodwin L."/>
            <person name="Pitluck S."/>
            <person name="Sims D."/>
            <person name="Meineke L."/>
            <person name="Brettin T."/>
            <person name="Detter J.C."/>
            <person name="Han C."/>
            <person name="Larimer F."/>
            <person name="Land M."/>
            <person name="Hauser L."/>
            <person name="Kyrpides N."/>
            <person name="Ovchinnikova G."/>
            <person name="Liberton M."/>
            <person name="Stoeckel J."/>
            <person name="Banerjee A."/>
            <person name="Singh A."/>
            <person name="Page L."/>
            <person name="Sato H."/>
            <person name="Zhao L."/>
            <person name="Sherman L."/>
            <person name="Pakrasi H."/>
            <person name="Richardson P."/>
        </authorList>
    </citation>
    <scope>NUCLEOTIDE SEQUENCE</scope>
    <source>
        <strain evidence="2">PCC 7425</strain>
    </source>
</reference>
<dbReference type="AlphaFoldDB" id="B8HP49"/>
<sequence>MSETQEPVTAAEPKAEPKAAKKPKKEAIEDKPFGEFVHDHFLPALAKAFAEREYQDLELSFANNQLTGKWDDGQKQFTLYFPDGDIQGRKAFSESTNGVPASTIEPFLIDERKVSLDLLVFGVIQRINAQKWFGRN</sequence>
<proteinExistence type="predicted"/>
<evidence type="ECO:0008006" key="3">
    <source>
        <dbReference type="Google" id="ProtNLM"/>
    </source>
</evidence>
<dbReference type="EMBL" id="CP001344">
    <property type="protein sequence ID" value="ACL47309.1"/>
    <property type="molecule type" value="Genomic_DNA"/>
</dbReference>